<dbReference type="GO" id="GO:0006813">
    <property type="term" value="P:potassium ion transport"/>
    <property type="evidence" value="ECO:0007669"/>
    <property type="project" value="InterPro"/>
</dbReference>
<reference evidence="4 5" key="1">
    <citation type="submission" date="2016-10" db="EMBL/GenBank/DDBJ databases">
        <authorList>
            <person name="de Groot N.N."/>
        </authorList>
    </citation>
    <scope>NUCLEOTIDE SEQUENCE [LARGE SCALE GENOMIC DNA]</scope>
    <source>
        <strain evidence="4 5">DSM 43067</strain>
    </source>
</reference>
<dbReference type="InterPro" id="IPR003148">
    <property type="entry name" value="RCK_N"/>
</dbReference>
<protein>
    <submittedName>
        <fullName evidence="4">Voltage-gated potassium channel</fullName>
    </submittedName>
</protein>
<dbReference type="Gene3D" id="1.10.287.70">
    <property type="match status" value="1"/>
</dbReference>
<organism evidence="4 5">
    <name type="scientific">Actinomadura madurae</name>
    <dbReference type="NCBI Taxonomy" id="1993"/>
    <lineage>
        <taxon>Bacteria</taxon>
        <taxon>Bacillati</taxon>
        <taxon>Actinomycetota</taxon>
        <taxon>Actinomycetes</taxon>
        <taxon>Streptosporangiales</taxon>
        <taxon>Thermomonosporaceae</taxon>
        <taxon>Actinomadura</taxon>
    </lineage>
</organism>
<evidence type="ECO:0000256" key="2">
    <source>
        <dbReference type="SAM" id="Phobius"/>
    </source>
</evidence>
<keyword evidence="2" id="KW-1133">Transmembrane helix</keyword>
<dbReference type="Pfam" id="PF02254">
    <property type="entry name" value="TrkA_N"/>
    <property type="match status" value="1"/>
</dbReference>
<dbReference type="SUPFAM" id="SSF81324">
    <property type="entry name" value="Voltage-gated potassium channels"/>
    <property type="match status" value="1"/>
</dbReference>
<gene>
    <name evidence="4" type="ORF">SAMN04489713_101532</name>
</gene>
<dbReference type="InParanoid" id="A0A1I4WUJ9"/>
<dbReference type="Proteomes" id="UP000183413">
    <property type="component" value="Unassembled WGS sequence"/>
</dbReference>
<dbReference type="Pfam" id="PF07885">
    <property type="entry name" value="Ion_trans_2"/>
    <property type="match status" value="1"/>
</dbReference>
<evidence type="ECO:0000313" key="5">
    <source>
        <dbReference type="Proteomes" id="UP000183413"/>
    </source>
</evidence>
<dbReference type="PANTHER" id="PTHR43833">
    <property type="entry name" value="POTASSIUM CHANNEL PROTEIN 2-RELATED-RELATED"/>
    <property type="match status" value="1"/>
</dbReference>
<feature type="transmembrane region" description="Helical" evidence="2">
    <location>
        <begin position="28"/>
        <end position="48"/>
    </location>
</feature>
<evidence type="ECO:0000259" key="3">
    <source>
        <dbReference type="PROSITE" id="PS51201"/>
    </source>
</evidence>
<dbReference type="PANTHER" id="PTHR43833:SF9">
    <property type="entry name" value="POTASSIUM CHANNEL PROTEIN YUGO-RELATED"/>
    <property type="match status" value="1"/>
</dbReference>
<dbReference type="eggNOG" id="COG1226">
    <property type="taxonomic scope" value="Bacteria"/>
</dbReference>
<dbReference type="EMBL" id="FOVH01000001">
    <property type="protein sequence ID" value="SFN17488.1"/>
    <property type="molecule type" value="Genomic_DNA"/>
</dbReference>
<dbReference type="AlphaFoldDB" id="A0A1I4WUJ9"/>
<evidence type="ECO:0000256" key="1">
    <source>
        <dbReference type="ARBA" id="ARBA00004651"/>
    </source>
</evidence>
<dbReference type="STRING" id="1993.SAMN04489713_101532"/>
<name>A0A1I4WUJ9_9ACTN</name>
<dbReference type="InterPro" id="IPR050721">
    <property type="entry name" value="Trk_Ktr_HKT_K-transport"/>
</dbReference>
<dbReference type="InterPro" id="IPR036291">
    <property type="entry name" value="NAD(P)-bd_dom_sf"/>
</dbReference>
<accession>A0A1I4WUJ9</accession>
<keyword evidence="4" id="KW-0407">Ion channel</keyword>
<sequence length="343" mass="36276">MPSIDDAEAARRPLVLLPSAGQGPLRAVARRVGIALLLMFAVVAVVYADRGGYRDGSDGTVSLLDAFYYASVTISTTGYGDITPVGDGARLVNIVFITPVRVLFLIVLVGTTLEVLAERTRDDWRKSRWRAQVRDHIVVAGYGTKGRSAIKTLLSTGVEKTSIVVVDPDPRVVAEAAEAGFVGVAGDATRSSVLRQASVHRARKIVVASARDDTAVLITLTARQLNPHAGIHASVRESENVPLLLQSGADRVVISSEAAGRLLGVSTTQPSVSQVIEDLLDQGSGLDLVQREVRPEEVGGPLGAVREPALALVRDGRTLPFDDAGCGALEPGDLLIVVRSARK</sequence>
<feature type="transmembrane region" description="Helical" evidence="2">
    <location>
        <begin position="60"/>
        <end position="79"/>
    </location>
</feature>
<dbReference type="GO" id="GO:0034220">
    <property type="term" value="P:monoatomic ion transmembrane transport"/>
    <property type="evidence" value="ECO:0007669"/>
    <property type="project" value="UniProtKB-KW"/>
</dbReference>
<keyword evidence="4" id="KW-0813">Transport</keyword>
<feature type="transmembrane region" description="Helical" evidence="2">
    <location>
        <begin position="91"/>
        <end position="117"/>
    </location>
</feature>
<feature type="domain" description="RCK N-terminal" evidence="3">
    <location>
        <begin position="134"/>
        <end position="254"/>
    </location>
</feature>
<dbReference type="RefSeq" id="WP_021598167.1">
    <property type="nucleotide sequence ID" value="NZ_CP083237.1"/>
</dbReference>
<keyword evidence="2" id="KW-0472">Membrane</keyword>
<keyword evidence="5" id="KW-1185">Reference proteome</keyword>
<dbReference type="Gene3D" id="3.40.50.720">
    <property type="entry name" value="NAD(P)-binding Rossmann-like Domain"/>
    <property type="match status" value="1"/>
</dbReference>
<dbReference type="InterPro" id="IPR013099">
    <property type="entry name" value="K_chnl_dom"/>
</dbReference>
<comment type="subcellular location">
    <subcellularLocation>
        <location evidence="1">Cell membrane</location>
        <topology evidence="1">Multi-pass membrane protein</topology>
    </subcellularLocation>
</comment>
<proteinExistence type="predicted"/>
<dbReference type="GeneID" id="99656379"/>
<dbReference type="PROSITE" id="PS51201">
    <property type="entry name" value="RCK_N"/>
    <property type="match status" value="1"/>
</dbReference>
<evidence type="ECO:0000313" key="4">
    <source>
        <dbReference type="EMBL" id="SFN17488.1"/>
    </source>
</evidence>
<keyword evidence="2" id="KW-0812">Transmembrane</keyword>
<keyword evidence="4" id="KW-0406">Ion transport</keyword>
<dbReference type="GO" id="GO:0005886">
    <property type="term" value="C:plasma membrane"/>
    <property type="evidence" value="ECO:0007669"/>
    <property type="project" value="UniProtKB-SubCell"/>
</dbReference>
<dbReference type="SUPFAM" id="SSF51735">
    <property type="entry name" value="NAD(P)-binding Rossmann-fold domains"/>
    <property type="match status" value="1"/>
</dbReference>